<evidence type="ECO:0000313" key="2">
    <source>
        <dbReference type="EMBL" id="KAK3286602.1"/>
    </source>
</evidence>
<evidence type="ECO:0000259" key="1">
    <source>
        <dbReference type="Pfam" id="PF08805"/>
    </source>
</evidence>
<dbReference type="Gene3D" id="3.30.1690.10">
    <property type="entry name" value="TcpA-like pilin"/>
    <property type="match status" value="1"/>
</dbReference>
<sequence length="171" mass="17647">MNNLIGYGLAAFLGLGTIALVFNAYNTSQSDSYVQQTFIEMNAIVAETVKTYGHTPARYTAAAITDATLIALGIAPESSRRSATLIENVFGGDYAVTGVTNTFNLETDDIPVAACVDLLTRLVPNGNIEAVRVGATLADLGAATDITLPVNTTAAATACATDVNAIRVTAG</sequence>
<dbReference type="Proteomes" id="UP001190700">
    <property type="component" value="Unassembled WGS sequence"/>
</dbReference>
<dbReference type="Pfam" id="PF08805">
    <property type="entry name" value="PilS"/>
    <property type="match status" value="1"/>
</dbReference>
<name>A0AAE0GYK7_9CHLO</name>
<reference evidence="2 3" key="1">
    <citation type="journal article" date="2015" name="Genome Biol. Evol.">
        <title>Comparative Genomics of a Bacterivorous Green Alga Reveals Evolutionary Causalities and Consequences of Phago-Mixotrophic Mode of Nutrition.</title>
        <authorList>
            <person name="Burns J.A."/>
            <person name="Paasch A."/>
            <person name="Narechania A."/>
            <person name="Kim E."/>
        </authorList>
    </citation>
    <scope>NUCLEOTIDE SEQUENCE [LARGE SCALE GENOMIC DNA]</scope>
    <source>
        <strain evidence="2 3">PLY_AMNH</strain>
    </source>
</reference>
<keyword evidence="3" id="KW-1185">Reference proteome</keyword>
<dbReference type="AlphaFoldDB" id="A0AAE0GYK7"/>
<protein>
    <recommendedName>
        <fullName evidence="1">Type 4 secretion system PilS N-terminal domain-containing protein</fullName>
    </recommendedName>
</protein>
<feature type="domain" description="Type 4 secretion system PilS N-terminal" evidence="1">
    <location>
        <begin position="38"/>
        <end position="169"/>
    </location>
</feature>
<dbReference type="InterPro" id="IPR045584">
    <property type="entry name" value="Pilin-like"/>
</dbReference>
<proteinExistence type="predicted"/>
<accession>A0AAE0GYK7</accession>
<comment type="caution">
    <text evidence="2">The sequence shown here is derived from an EMBL/GenBank/DDBJ whole genome shotgun (WGS) entry which is preliminary data.</text>
</comment>
<evidence type="ECO:0000313" key="3">
    <source>
        <dbReference type="Proteomes" id="UP001190700"/>
    </source>
</evidence>
<dbReference type="EMBL" id="LGRX02001216">
    <property type="protein sequence ID" value="KAK3286602.1"/>
    <property type="molecule type" value="Genomic_DNA"/>
</dbReference>
<gene>
    <name evidence="2" type="ORF">CYMTET_5828</name>
</gene>
<dbReference type="InterPro" id="IPR014911">
    <property type="entry name" value="PilS_N"/>
</dbReference>
<dbReference type="SUPFAM" id="SSF54523">
    <property type="entry name" value="Pili subunits"/>
    <property type="match status" value="1"/>
</dbReference>
<organism evidence="2 3">
    <name type="scientific">Cymbomonas tetramitiformis</name>
    <dbReference type="NCBI Taxonomy" id="36881"/>
    <lineage>
        <taxon>Eukaryota</taxon>
        <taxon>Viridiplantae</taxon>
        <taxon>Chlorophyta</taxon>
        <taxon>Pyramimonadophyceae</taxon>
        <taxon>Pyramimonadales</taxon>
        <taxon>Pyramimonadaceae</taxon>
        <taxon>Cymbomonas</taxon>
    </lineage>
</organism>